<gene>
    <name evidence="3" type="primary">TPS2_1</name>
    <name evidence="3" type="ORF">A0J61_04054</name>
</gene>
<name>A0A1C7NFP3_9FUNG</name>
<dbReference type="AlphaFoldDB" id="A0A1C7NFP3"/>
<sequence length="827" mass="92983">MSSLTAEKVAHFLPLSGQLPDIQGRIINVTHQIPYNILRSHQLKRDQAPPSPPKSPHQEDISLEGTAATDDPVAAAPISKLARHHKRGVTLRMKFHAADWTVVERRGHQALYAGIQSLRKDNQTIHIGWTGPIREQGTRNKIPPHSLATEDKVKLQSLLWETGHIVPIFLEKESQGHYEGYCKEVLWPVFHYLVQTSSSRDSRAEKRYWDDYVAVNRRFADAVIDHYQTNDIIFINDYHLLLVPQMIREKLPDAAIGIFIHATFPSSEIFRCLQSCETTQVGVSHKGTMVSVGAFPIGVDCNRVHQFSRQPGVELKMEAIRDMYADKKIIVGRDKLDSTKGILQKLHAFEAFLTNHPEWRNQVVLIQVATPTFGDHSKLESKISETVGHINSRFGSIEFFPVHYYHQDIDRDEYYALLSVADLALITCSRDGMNTTSYEYILCQHRKSEPGQLILSEFAGTAGSLGAAILVNPYDYADVARSINGALTMSVEEKITRHEKLYHHVTSHTADFWAHSFIKQLVSVSQQQDLQSHATPNLDIQKLIDDYKLAKKRVMFFDYDGTLAPIVPVPSDAKPSADMLDALQTLCNDPKNSVWVVSGRDQAVLEEWLGGVKNIGFSAEHGCYVKPIGATQWTSIVDGMDMSWKADVTEIFDYYTERTQGSFVEHKKSSITWHYRLADAEYGAFQAKECQNHLENAIVSKFPVEILVGKKNLEIRPMSVNKGEIVKRILAKNPDTNLVICAGDDKTDEDMFRALSAAHYQQKNIGSPSALRVSSPTSPVSPPIIWSEPDSNLYSVTVGPSEKKTHANWHVNTPEQIINVLKTLASI</sequence>
<dbReference type="STRING" id="101091.A0A1C7NFP3"/>
<evidence type="ECO:0000313" key="3">
    <source>
        <dbReference type="EMBL" id="OBZ87895.1"/>
    </source>
</evidence>
<dbReference type="Pfam" id="PF02358">
    <property type="entry name" value="Trehalose_PPase"/>
    <property type="match status" value="1"/>
</dbReference>
<dbReference type="Gene3D" id="3.30.70.1020">
    <property type="entry name" value="Trehalose-6-phosphate phosphatase related protein, domain 2"/>
    <property type="match status" value="1"/>
</dbReference>
<dbReference type="InterPro" id="IPR023214">
    <property type="entry name" value="HAD_sf"/>
</dbReference>
<evidence type="ECO:0000256" key="1">
    <source>
        <dbReference type="ARBA" id="ARBA00005409"/>
    </source>
</evidence>
<dbReference type="GO" id="GO:0005992">
    <property type="term" value="P:trehalose biosynthetic process"/>
    <property type="evidence" value="ECO:0007669"/>
    <property type="project" value="InterPro"/>
</dbReference>
<dbReference type="Gene3D" id="3.40.50.1000">
    <property type="entry name" value="HAD superfamily/HAD-like"/>
    <property type="match status" value="1"/>
</dbReference>
<dbReference type="SUPFAM" id="SSF53756">
    <property type="entry name" value="UDP-Glycosyltransferase/glycogen phosphorylase"/>
    <property type="match status" value="1"/>
</dbReference>
<dbReference type="PANTHER" id="PTHR10788">
    <property type="entry name" value="TREHALOSE-6-PHOSPHATE SYNTHASE"/>
    <property type="match status" value="1"/>
</dbReference>
<dbReference type="FunFam" id="3.40.50.2000:FF:000036">
    <property type="entry name" value="Alpha,alpha-trehalose-phosphate synthase subunit Tps2"/>
    <property type="match status" value="1"/>
</dbReference>
<dbReference type="PANTHER" id="PTHR10788:SF123">
    <property type="entry name" value="TREHALOSE-PHOSPHATASE"/>
    <property type="match status" value="1"/>
</dbReference>
<comment type="similarity">
    <text evidence="1">In the N-terminal section; belongs to the glycosyltransferase 20 family.</text>
</comment>
<dbReference type="Gene3D" id="3.40.50.2000">
    <property type="entry name" value="Glycogen Phosphorylase B"/>
    <property type="match status" value="3"/>
</dbReference>
<dbReference type="Proteomes" id="UP000093000">
    <property type="component" value="Unassembled WGS sequence"/>
</dbReference>
<dbReference type="EMBL" id="LUGH01000190">
    <property type="protein sequence ID" value="OBZ87895.1"/>
    <property type="molecule type" value="Genomic_DNA"/>
</dbReference>
<dbReference type="NCBIfam" id="TIGR01484">
    <property type="entry name" value="HAD-SF-IIB"/>
    <property type="match status" value="1"/>
</dbReference>
<organism evidence="3 4">
    <name type="scientific">Choanephora cucurbitarum</name>
    <dbReference type="NCBI Taxonomy" id="101091"/>
    <lineage>
        <taxon>Eukaryota</taxon>
        <taxon>Fungi</taxon>
        <taxon>Fungi incertae sedis</taxon>
        <taxon>Mucoromycota</taxon>
        <taxon>Mucoromycotina</taxon>
        <taxon>Mucoromycetes</taxon>
        <taxon>Mucorales</taxon>
        <taxon>Mucorineae</taxon>
        <taxon>Choanephoraceae</taxon>
        <taxon>Choanephoroideae</taxon>
        <taxon>Choanephora</taxon>
    </lineage>
</organism>
<dbReference type="InterPro" id="IPR001830">
    <property type="entry name" value="Glyco_trans_20"/>
</dbReference>
<dbReference type="NCBIfam" id="TIGR00685">
    <property type="entry name" value="T6PP"/>
    <property type="match status" value="1"/>
</dbReference>
<dbReference type="CDD" id="cd01627">
    <property type="entry name" value="HAD_TPP"/>
    <property type="match status" value="1"/>
</dbReference>
<dbReference type="GO" id="GO:0005829">
    <property type="term" value="C:cytosol"/>
    <property type="evidence" value="ECO:0007669"/>
    <property type="project" value="TreeGrafter"/>
</dbReference>
<dbReference type="GO" id="GO:0005946">
    <property type="term" value="C:alpha,alpha-trehalose-phosphate synthase complex (UDP-forming)"/>
    <property type="evidence" value="ECO:0007669"/>
    <property type="project" value="TreeGrafter"/>
</dbReference>
<comment type="similarity">
    <text evidence="2">In the C-terminal section; belongs to the trehalose phosphatase family.</text>
</comment>
<comment type="caution">
    <text evidence="3">The sequence shown here is derived from an EMBL/GenBank/DDBJ whole genome shotgun (WGS) entry which is preliminary data.</text>
</comment>
<dbReference type="OrthoDB" id="755951at2759"/>
<evidence type="ECO:0000256" key="2">
    <source>
        <dbReference type="ARBA" id="ARBA00006330"/>
    </source>
</evidence>
<evidence type="ECO:0000313" key="4">
    <source>
        <dbReference type="Proteomes" id="UP000093000"/>
    </source>
</evidence>
<dbReference type="InterPro" id="IPR036412">
    <property type="entry name" value="HAD-like_sf"/>
</dbReference>
<proteinExistence type="inferred from homology"/>
<dbReference type="FunCoup" id="A0A1C7NFP3">
    <property type="interactions" value="53"/>
</dbReference>
<dbReference type="InParanoid" id="A0A1C7NFP3"/>
<dbReference type="FunFam" id="3.30.70.1020:FF:000002">
    <property type="entry name" value="Trehalose-6-phosphate synthase 2"/>
    <property type="match status" value="1"/>
</dbReference>
<accession>A0A1C7NFP3</accession>
<dbReference type="GO" id="GO:0003825">
    <property type="term" value="F:alpha,alpha-trehalose-phosphate synthase (UDP-forming) activity"/>
    <property type="evidence" value="ECO:0007669"/>
    <property type="project" value="TreeGrafter"/>
</dbReference>
<dbReference type="CDD" id="cd03788">
    <property type="entry name" value="GT20_TPS"/>
    <property type="match status" value="1"/>
</dbReference>
<dbReference type="InterPro" id="IPR003337">
    <property type="entry name" value="Trehalose_PPase"/>
</dbReference>
<protein>
    <submittedName>
        <fullName evidence="3">Trehalose-phosphatase</fullName>
    </submittedName>
</protein>
<dbReference type="InterPro" id="IPR006379">
    <property type="entry name" value="HAD-SF_hydro_IIB"/>
</dbReference>
<dbReference type="SUPFAM" id="SSF56784">
    <property type="entry name" value="HAD-like"/>
    <property type="match status" value="1"/>
</dbReference>
<dbReference type="Pfam" id="PF00982">
    <property type="entry name" value="Glyco_transf_20"/>
    <property type="match status" value="2"/>
</dbReference>
<reference evidence="3 4" key="1">
    <citation type="submission" date="2016-03" db="EMBL/GenBank/DDBJ databases">
        <title>Choanephora cucurbitarum.</title>
        <authorList>
            <person name="Min B."/>
            <person name="Park H."/>
            <person name="Park J.-H."/>
            <person name="Shin H.-D."/>
            <person name="Choi I.-G."/>
        </authorList>
    </citation>
    <scope>NUCLEOTIDE SEQUENCE [LARGE SCALE GENOMIC DNA]</scope>
    <source>
        <strain evidence="3 4">KUS-F28377</strain>
    </source>
</reference>
<keyword evidence="4" id="KW-1185">Reference proteome</keyword>
<dbReference type="GO" id="GO:0004805">
    <property type="term" value="F:trehalose-phosphatase activity"/>
    <property type="evidence" value="ECO:0007669"/>
    <property type="project" value="TreeGrafter"/>
</dbReference>